<reference evidence="1" key="2">
    <citation type="submission" date="2015-06" db="UniProtKB">
        <authorList>
            <consortium name="EnsemblPlants"/>
        </authorList>
    </citation>
    <scope>IDENTIFICATION</scope>
</reference>
<evidence type="ECO:0000313" key="2">
    <source>
        <dbReference type="Proteomes" id="UP000008022"/>
    </source>
</evidence>
<dbReference type="OMA" id="PHHSILC"/>
<accession>A0A0E0Q5D0</accession>
<dbReference type="Gramene" id="ORUFI07G06530.1">
    <property type="protein sequence ID" value="ORUFI07G06530.1"/>
    <property type="gene ID" value="ORUFI07G06530"/>
</dbReference>
<evidence type="ECO:0000313" key="1">
    <source>
        <dbReference type="EnsemblPlants" id="ORUFI07G06530.1"/>
    </source>
</evidence>
<organism evidence="1 2">
    <name type="scientific">Oryza rufipogon</name>
    <name type="common">Brownbeard rice</name>
    <name type="synonym">Asian wild rice</name>
    <dbReference type="NCBI Taxonomy" id="4529"/>
    <lineage>
        <taxon>Eukaryota</taxon>
        <taxon>Viridiplantae</taxon>
        <taxon>Streptophyta</taxon>
        <taxon>Embryophyta</taxon>
        <taxon>Tracheophyta</taxon>
        <taxon>Spermatophyta</taxon>
        <taxon>Magnoliopsida</taxon>
        <taxon>Liliopsida</taxon>
        <taxon>Poales</taxon>
        <taxon>Poaceae</taxon>
        <taxon>BOP clade</taxon>
        <taxon>Oryzoideae</taxon>
        <taxon>Oryzeae</taxon>
        <taxon>Oryzinae</taxon>
        <taxon>Oryza</taxon>
    </lineage>
</organism>
<dbReference type="Proteomes" id="UP000008022">
    <property type="component" value="Unassembled WGS sequence"/>
</dbReference>
<keyword evidence="2" id="KW-1185">Reference proteome</keyword>
<proteinExistence type="predicted"/>
<dbReference type="EnsemblPlants" id="ORUFI07G06530.1">
    <property type="protein sequence ID" value="ORUFI07G06530.1"/>
    <property type="gene ID" value="ORUFI07G06530"/>
</dbReference>
<reference evidence="2" key="1">
    <citation type="submission" date="2013-06" db="EMBL/GenBank/DDBJ databases">
        <authorList>
            <person name="Zhao Q."/>
        </authorList>
    </citation>
    <scope>NUCLEOTIDE SEQUENCE</scope>
    <source>
        <strain evidence="2">cv. W1943</strain>
    </source>
</reference>
<dbReference type="AlphaFoldDB" id="A0A0E0Q5D0"/>
<sequence length="149" mass="15230">MDVIAIVEMKSGRGRRVVAAIIRSTPARATSDKSAATITVGSILAGSTANGSATINYVVFFSPPPFVVVTLRLPSLSLLDPPHPDPSPRSTAGSVPIGPVADGSAIDNSAVLLGLLRHRGCPLPRHSILLCSPVAADPMPVVSSSHAGH</sequence>
<dbReference type="HOGENOM" id="CLU_1761709_0_0_1"/>
<protein>
    <submittedName>
        <fullName evidence="1">Uncharacterized protein</fullName>
    </submittedName>
</protein>
<name>A0A0E0Q5D0_ORYRU</name>